<accession>A0ABS2DDA5</accession>
<feature type="transmembrane region" description="Helical" evidence="1">
    <location>
        <begin position="41"/>
        <end position="60"/>
    </location>
</feature>
<comment type="caution">
    <text evidence="2">The sequence shown here is derived from an EMBL/GenBank/DDBJ whole genome shotgun (WGS) entry which is preliminary data.</text>
</comment>
<evidence type="ECO:0000256" key="1">
    <source>
        <dbReference type="SAM" id="Phobius"/>
    </source>
</evidence>
<evidence type="ECO:0008006" key="4">
    <source>
        <dbReference type="Google" id="ProtNLM"/>
    </source>
</evidence>
<dbReference type="Gene3D" id="2.60.40.3830">
    <property type="match status" value="1"/>
</dbReference>
<evidence type="ECO:0000313" key="3">
    <source>
        <dbReference type="Proteomes" id="UP001518925"/>
    </source>
</evidence>
<evidence type="ECO:0000313" key="2">
    <source>
        <dbReference type="EMBL" id="MBM6616424.1"/>
    </source>
</evidence>
<dbReference type="Proteomes" id="UP001518925">
    <property type="component" value="Unassembled WGS sequence"/>
</dbReference>
<proteinExistence type="predicted"/>
<keyword evidence="3" id="KW-1185">Reference proteome</keyword>
<sequence length="291" mass="33256">MEDLHNQLKRLPKHSLSSEQKQRIQLNLNNKNVLKKPREKFVAIVSLVMVSMLFSIFAITELQETHKRGSNLVGIQEGKVFNSDSTELFGIEGKIGLIGITPFVAEDLRRVSKIIVLYWDNSEELAGKDYRIEATNIKNEKLILSEGILNSPMGNESANALMSFNPFPKEGIWLLSFYVEDQLFEEFTLDVLPPFPKTKHYTLTSSPKELIEGEEVQFSIESSWKEKNEIEVKLMNEKKEVVDLQTFHHDALYYDAKTGDPIYSFTGTLTFPNKGTWKLEIDGEVSNSFTN</sequence>
<keyword evidence="1" id="KW-0472">Membrane</keyword>
<dbReference type="RefSeq" id="WP_204201811.1">
    <property type="nucleotide sequence ID" value="NZ_JAFELM010000012.1"/>
</dbReference>
<keyword evidence="1" id="KW-1133">Transmembrane helix</keyword>
<reference evidence="2 3" key="1">
    <citation type="submission" date="2021-02" db="EMBL/GenBank/DDBJ databases">
        <title>Bacillus sp. RD4P76, an endophyte from a halophyte.</title>
        <authorList>
            <person name="Sun J.-Q."/>
        </authorList>
    </citation>
    <scope>NUCLEOTIDE SEQUENCE [LARGE SCALE GENOMIC DNA]</scope>
    <source>
        <strain evidence="2 3">RD4P76</strain>
    </source>
</reference>
<gene>
    <name evidence="2" type="ORF">JR050_01845</name>
</gene>
<protein>
    <recommendedName>
        <fullName evidence="4">DUF4179 domain-containing protein</fullName>
    </recommendedName>
</protein>
<keyword evidence="1" id="KW-0812">Transmembrane</keyword>
<name>A0ABS2DDA5_9BACI</name>
<organism evidence="2 3">
    <name type="scientific">Bacillus suaedaesalsae</name>
    <dbReference type="NCBI Taxonomy" id="2810349"/>
    <lineage>
        <taxon>Bacteria</taxon>
        <taxon>Bacillati</taxon>
        <taxon>Bacillota</taxon>
        <taxon>Bacilli</taxon>
        <taxon>Bacillales</taxon>
        <taxon>Bacillaceae</taxon>
        <taxon>Bacillus</taxon>
    </lineage>
</organism>
<dbReference type="EMBL" id="JAFELM010000012">
    <property type="protein sequence ID" value="MBM6616424.1"/>
    <property type="molecule type" value="Genomic_DNA"/>
</dbReference>